<evidence type="ECO:0000256" key="2">
    <source>
        <dbReference type="SAM" id="Phobius"/>
    </source>
</evidence>
<proteinExistence type="predicted"/>
<dbReference type="Proteomes" id="UP001501004">
    <property type="component" value="Unassembled WGS sequence"/>
</dbReference>
<feature type="transmembrane region" description="Helical" evidence="2">
    <location>
        <begin position="6"/>
        <end position="26"/>
    </location>
</feature>
<name>A0ABP7F502_9MICO</name>
<evidence type="ECO:0000256" key="1">
    <source>
        <dbReference type="SAM" id="MobiDB-lite"/>
    </source>
</evidence>
<evidence type="ECO:0000313" key="3">
    <source>
        <dbReference type="EMBL" id="GAA3731030.1"/>
    </source>
</evidence>
<comment type="caution">
    <text evidence="3">The sequence shown here is derived from an EMBL/GenBank/DDBJ whole genome shotgun (WGS) entry which is preliminary data.</text>
</comment>
<keyword evidence="2" id="KW-1133">Transmembrane helix</keyword>
<feature type="region of interest" description="Disordered" evidence="1">
    <location>
        <begin position="59"/>
        <end position="81"/>
    </location>
</feature>
<dbReference type="EMBL" id="BAABAE010000001">
    <property type="protein sequence ID" value="GAA3731030.1"/>
    <property type="molecule type" value="Genomic_DNA"/>
</dbReference>
<reference evidence="4" key="1">
    <citation type="journal article" date="2019" name="Int. J. Syst. Evol. Microbiol.">
        <title>The Global Catalogue of Microorganisms (GCM) 10K type strain sequencing project: providing services to taxonomists for standard genome sequencing and annotation.</title>
        <authorList>
            <consortium name="The Broad Institute Genomics Platform"/>
            <consortium name="The Broad Institute Genome Sequencing Center for Infectious Disease"/>
            <person name="Wu L."/>
            <person name="Ma J."/>
        </authorList>
    </citation>
    <scope>NUCLEOTIDE SEQUENCE [LARGE SCALE GENOMIC DNA]</scope>
    <source>
        <strain evidence="4">JCM 16949</strain>
    </source>
</reference>
<keyword evidence="2" id="KW-0812">Transmembrane</keyword>
<evidence type="ECO:0000313" key="4">
    <source>
        <dbReference type="Proteomes" id="UP001501004"/>
    </source>
</evidence>
<gene>
    <name evidence="3" type="ORF">GCM10022239_04570</name>
</gene>
<keyword evidence="2" id="KW-0472">Membrane</keyword>
<dbReference type="RefSeq" id="WP_344753259.1">
    <property type="nucleotide sequence ID" value="NZ_BAABAE010000001.1"/>
</dbReference>
<organism evidence="3 4">
    <name type="scientific">Leifsonella bigeumensis</name>
    <dbReference type="NCBI Taxonomy" id="433643"/>
    <lineage>
        <taxon>Bacteria</taxon>
        <taxon>Bacillati</taxon>
        <taxon>Actinomycetota</taxon>
        <taxon>Actinomycetes</taxon>
        <taxon>Micrococcales</taxon>
        <taxon>Microbacteriaceae</taxon>
        <taxon>Leifsonella</taxon>
    </lineage>
</organism>
<accession>A0ABP7F502</accession>
<protein>
    <submittedName>
        <fullName evidence="3">Uncharacterized protein</fullName>
    </submittedName>
</protein>
<sequence length="97" mass="10520">MNWWIFGGVAIGIVVIGWLLQHFRLIDLTPTRRGRGGLGGMVTMVDEVFAPTKHEAAIEADRETRMPAPAPIPGDGDKGIFGGKVVIEVPKDEGRAR</sequence>
<keyword evidence="4" id="KW-1185">Reference proteome</keyword>